<reference evidence="1 2" key="1">
    <citation type="submission" date="2024-01" db="EMBL/GenBank/DDBJ databases">
        <title>Comparative genomics of Cryptococcus and Kwoniella reveals pathogenesis evolution and contrasting modes of karyotype evolution via chromosome fusion or intercentromeric recombination.</title>
        <authorList>
            <person name="Coelho M.A."/>
            <person name="David-Palma M."/>
            <person name="Shea T."/>
            <person name="Bowers K."/>
            <person name="McGinley-Smith S."/>
            <person name="Mohammad A.W."/>
            <person name="Gnirke A."/>
            <person name="Yurkov A.M."/>
            <person name="Nowrousian M."/>
            <person name="Sun S."/>
            <person name="Cuomo C.A."/>
            <person name="Heitman J."/>
        </authorList>
    </citation>
    <scope>NUCLEOTIDE SEQUENCE [LARGE SCALE GENOMIC DNA]</scope>
    <source>
        <strain evidence="1 2">PYCC6329</strain>
    </source>
</reference>
<dbReference type="RefSeq" id="XP_066080665.1">
    <property type="nucleotide sequence ID" value="XM_066224568.1"/>
</dbReference>
<organism evidence="1 2">
    <name type="scientific">Kwoniella europaea PYCC6329</name>
    <dbReference type="NCBI Taxonomy" id="1423913"/>
    <lineage>
        <taxon>Eukaryota</taxon>
        <taxon>Fungi</taxon>
        <taxon>Dikarya</taxon>
        <taxon>Basidiomycota</taxon>
        <taxon>Agaricomycotina</taxon>
        <taxon>Tremellomycetes</taxon>
        <taxon>Tremellales</taxon>
        <taxon>Cryptococcaceae</taxon>
        <taxon>Kwoniella</taxon>
    </lineage>
</organism>
<dbReference type="EMBL" id="CP144089">
    <property type="protein sequence ID" value="WWD02698.1"/>
    <property type="molecule type" value="Genomic_DNA"/>
</dbReference>
<keyword evidence="2" id="KW-1185">Reference proteome</keyword>
<protein>
    <recommendedName>
        <fullName evidence="3">Mediator of RNA polymerase II transcription subunit 11</fullName>
    </recommendedName>
</protein>
<evidence type="ECO:0000313" key="2">
    <source>
        <dbReference type="Proteomes" id="UP001358614"/>
    </source>
</evidence>
<dbReference type="AlphaFoldDB" id="A0AAX4K9U7"/>
<proteinExistence type="predicted"/>
<sequence>MQDYFSLPIEPENPETEYIETRRSLESCITGISSLTERLGITLRHQQDDQSLLGIYRELQHTFEHTSTQFQQQKNLLDAIMTKLEFPAAEKTRRISPMGNESYLKEVEDARRMAEEFGSFIQASVYQATEDSPLGKAFQSYSKLKPQVDELTSQPWSNTEAGVAGSSNDVEMDDLADLLATKFTAA</sequence>
<dbReference type="KEGG" id="ker:91099543"/>
<accession>A0AAX4K9U7</accession>
<evidence type="ECO:0000313" key="1">
    <source>
        <dbReference type="EMBL" id="WWD02698.1"/>
    </source>
</evidence>
<evidence type="ECO:0008006" key="3">
    <source>
        <dbReference type="Google" id="ProtNLM"/>
    </source>
</evidence>
<gene>
    <name evidence="1" type="ORF">V865_000739</name>
</gene>
<dbReference type="Proteomes" id="UP001358614">
    <property type="component" value="Chromosome 1"/>
</dbReference>
<name>A0AAX4K9U7_9TREE</name>
<dbReference type="GeneID" id="91099543"/>